<sequence length="413" mass="43023">MTQPDPAYSVSTTAADFDAAIAASNLSSIAPTDAGLAQAYSTSSATGVNQNSSLFLDSPDTDALFNADNLLQAATFPSTGYSLPGMSLPVPDADSFAEPFFAKFLTESDINAAFPAINPTNRPASSAAIGASTDLPLLPNASTASFPISTSRAVLPELHQSSALSAASGAPPLLGGAADLASPTLFAHLSDDGVGLRADALSQLLDSAPARPITRPPSHGHTTVSVPSGPVIAPTRPTAPAQLSPPGQASHTPDTGRARTAPPAGRSTAARPATSNVVSVAATPHSSDTHEDDDDHAGSTSNPNKSAADRYRKKKREEFERLQHDTEAMKAENLELKTRLSKLRNEAEFLANMLQSAIQYSPNRLQGLLHMPARYVTQAMLPEGLELSTFLSKREVIAALLTQIEAPDVLTSD</sequence>
<protein>
    <recommendedName>
        <fullName evidence="8">BZIP domain-containing protein</fullName>
    </recommendedName>
</protein>
<evidence type="ECO:0000313" key="10">
    <source>
        <dbReference type="Proteomes" id="UP000001357"/>
    </source>
</evidence>
<gene>
    <name evidence="9" type="ORF">MONBRDRAFT_31254</name>
</gene>
<dbReference type="CDD" id="cd14705">
    <property type="entry name" value="bZIP_Zip1"/>
    <property type="match status" value="1"/>
</dbReference>
<accession>A9USN9</accession>
<evidence type="ECO:0000256" key="7">
    <source>
        <dbReference type="SAM" id="MobiDB-lite"/>
    </source>
</evidence>
<dbReference type="KEGG" id="mbr:MONBRDRAFT_31254"/>
<evidence type="ECO:0000256" key="1">
    <source>
        <dbReference type="ARBA" id="ARBA00004123"/>
    </source>
</evidence>
<dbReference type="InParanoid" id="A9USN9"/>
<evidence type="ECO:0000256" key="4">
    <source>
        <dbReference type="ARBA" id="ARBA00023163"/>
    </source>
</evidence>
<feature type="coiled-coil region" evidence="6">
    <location>
        <begin position="312"/>
        <end position="353"/>
    </location>
</feature>
<dbReference type="SUPFAM" id="SSF57959">
    <property type="entry name" value="Leucine zipper domain"/>
    <property type="match status" value="1"/>
</dbReference>
<dbReference type="GO" id="GO:0006357">
    <property type="term" value="P:regulation of transcription by RNA polymerase II"/>
    <property type="evidence" value="ECO:0000318"/>
    <property type="project" value="GO_Central"/>
</dbReference>
<keyword evidence="2" id="KW-0805">Transcription regulation</keyword>
<dbReference type="PANTHER" id="PTHR13044">
    <property type="entry name" value="ACTIVATING TRANSCRIPTION FACTOR ATF 4/5"/>
    <property type="match status" value="1"/>
</dbReference>
<evidence type="ECO:0000256" key="6">
    <source>
        <dbReference type="SAM" id="Coils"/>
    </source>
</evidence>
<reference evidence="9 10" key="1">
    <citation type="journal article" date="2008" name="Nature">
        <title>The genome of the choanoflagellate Monosiga brevicollis and the origin of metazoans.</title>
        <authorList>
            <consortium name="JGI Sequencing"/>
            <person name="King N."/>
            <person name="Westbrook M.J."/>
            <person name="Young S.L."/>
            <person name="Kuo A."/>
            <person name="Abedin M."/>
            <person name="Chapman J."/>
            <person name="Fairclough S."/>
            <person name="Hellsten U."/>
            <person name="Isogai Y."/>
            <person name="Letunic I."/>
            <person name="Marr M."/>
            <person name="Pincus D."/>
            <person name="Putnam N."/>
            <person name="Rokas A."/>
            <person name="Wright K.J."/>
            <person name="Zuzow R."/>
            <person name="Dirks W."/>
            <person name="Good M."/>
            <person name="Goodstein D."/>
            <person name="Lemons D."/>
            <person name="Li W."/>
            <person name="Lyons J.B."/>
            <person name="Morris A."/>
            <person name="Nichols S."/>
            <person name="Richter D.J."/>
            <person name="Salamov A."/>
            <person name="Bork P."/>
            <person name="Lim W.A."/>
            <person name="Manning G."/>
            <person name="Miller W.T."/>
            <person name="McGinnis W."/>
            <person name="Shapiro H."/>
            <person name="Tjian R."/>
            <person name="Grigoriev I.V."/>
            <person name="Rokhsar D."/>
        </authorList>
    </citation>
    <scope>NUCLEOTIDE SEQUENCE [LARGE SCALE GENOMIC DNA]</scope>
    <source>
        <strain evidence="10">MX1 / ATCC 50154</strain>
    </source>
</reference>
<dbReference type="RefSeq" id="XP_001743420.1">
    <property type="nucleotide sequence ID" value="XM_001743368.1"/>
</dbReference>
<dbReference type="GO" id="GO:0001228">
    <property type="term" value="F:DNA-binding transcription activator activity, RNA polymerase II-specific"/>
    <property type="evidence" value="ECO:0000318"/>
    <property type="project" value="GO_Central"/>
</dbReference>
<dbReference type="GeneID" id="5888604"/>
<dbReference type="GO" id="GO:0000977">
    <property type="term" value="F:RNA polymerase II transcription regulatory region sequence-specific DNA binding"/>
    <property type="evidence" value="ECO:0000318"/>
    <property type="project" value="GO_Central"/>
</dbReference>
<organism evidence="9 10">
    <name type="scientific">Monosiga brevicollis</name>
    <name type="common">Choanoflagellate</name>
    <dbReference type="NCBI Taxonomy" id="81824"/>
    <lineage>
        <taxon>Eukaryota</taxon>
        <taxon>Choanoflagellata</taxon>
        <taxon>Craspedida</taxon>
        <taxon>Salpingoecidae</taxon>
        <taxon>Monosiga</taxon>
    </lineage>
</organism>
<evidence type="ECO:0000256" key="2">
    <source>
        <dbReference type="ARBA" id="ARBA00023015"/>
    </source>
</evidence>
<feature type="domain" description="BZIP" evidence="8">
    <location>
        <begin position="304"/>
        <end position="357"/>
    </location>
</feature>
<evidence type="ECO:0000259" key="8">
    <source>
        <dbReference type="PROSITE" id="PS50217"/>
    </source>
</evidence>
<dbReference type="InterPro" id="IPR046347">
    <property type="entry name" value="bZIP_sf"/>
</dbReference>
<dbReference type="PANTHER" id="PTHR13044:SF14">
    <property type="entry name" value="CRYPTOCEPHAL, ISOFORM A"/>
    <property type="match status" value="1"/>
</dbReference>
<evidence type="ECO:0000313" key="9">
    <source>
        <dbReference type="EMBL" id="EDQ92134.1"/>
    </source>
</evidence>
<comment type="subcellular location">
    <subcellularLocation>
        <location evidence="1">Nucleus</location>
    </subcellularLocation>
</comment>
<dbReference type="GO" id="GO:0005634">
    <property type="term" value="C:nucleus"/>
    <property type="evidence" value="ECO:0000318"/>
    <property type="project" value="GO_Central"/>
</dbReference>
<evidence type="ECO:0000256" key="3">
    <source>
        <dbReference type="ARBA" id="ARBA00023125"/>
    </source>
</evidence>
<dbReference type="AlphaFoldDB" id="A9USN9"/>
<keyword evidence="3" id="KW-0238">DNA-binding</keyword>
<keyword evidence="6" id="KW-0175">Coiled coil</keyword>
<dbReference type="Pfam" id="PF00170">
    <property type="entry name" value="bZIP_1"/>
    <property type="match status" value="1"/>
</dbReference>
<dbReference type="InterPro" id="IPR004827">
    <property type="entry name" value="bZIP"/>
</dbReference>
<feature type="region of interest" description="Disordered" evidence="7">
    <location>
        <begin position="209"/>
        <end position="312"/>
    </location>
</feature>
<dbReference type="Gene3D" id="1.20.5.170">
    <property type="match status" value="1"/>
</dbReference>
<keyword evidence="5" id="KW-0539">Nucleus</keyword>
<dbReference type="Proteomes" id="UP000001357">
    <property type="component" value="Unassembled WGS sequence"/>
</dbReference>
<keyword evidence="4" id="KW-0804">Transcription</keyword>
<evidence type="ECO:0000256" key="5">
    <source>
        <dbReference type="ARBA" id="ARBA00023242"/>
    </source>
</evidence>
<dbReference type="EMBL" id="CH991544">
    <property type="protein sequence ID" value="EDQ92134.1"/>
    <property type="molecule type" value="Genomic_DNA"/>
</dbReference>
<name>A9USN9_MONBE</name>
<dbReference type="SMART" id="SM00338">
    <property type="entry name" value="BRLZ"/>
    <property type="match status" value="1"/>
</dbReference>
<proteinExistence type="predicted"/>
<keyword evidence="10" id="KW-1185">Reference proteome</keyword>
<dbReference type="PROSITE" id="PS50217">
    <property type="entry name" value="BZIP"/>
    <property type="match status" value="1"/>
</dbReference>